<protein>
    <submittedName>
        <fullName evidence="1">Uncharacterized protein</fullName>
    </submittedName>
</protein>
<dbReference type="RefSeq" id="XP_001712495.1">
    <property type="nucleotide sequence ID" value="XM_001712443.1"/>
</dbReference>
<evidence type="ECO:0000313" key="2">
    <source>
        <dbReference type="Proteomes" id="UP000243127"/>
    </source>
</evidence>
<accession>A9BKJ9</accession>
<dbReference type="Proteomes" id="UP000243127">
    <property type="component" value="Nucleomorph 2"/>
</dbReference>
<reference evidence="1 2" key="1">
    <citation type="journal article" date="2007" name="Proc. Natl. Acad. Sci. U.S.A.">
        <title>Nucleomorph genome of Hemiselmis andersenii reveals complete intron loss and compaction as a driver of protein structure and function.</title>
        <authorList>
            <person name="Lane C.E."/>
            <person name="van den Heuvel K."/>
            <person name="Kozera C."/>
            <person name="Curtis B.A."/>
            <person name="Parsons B.J."/>
            <person name="Bowman S."/>
            <person name="Archibald J.M."/>
        </authorList>
    </citation>
    <scope>NUCLEOTIDE SEQUENCE [LARGE SCALE GENOMIC DNA]</scope>
    <source>
        <strain evidence="1 2">CCMP644</strain>
    </source>
</reference>
<dbReference type="GeneID" id="5739722"/>
<keyword evidence="1" id="KW-0542">Nucleomorph</keyword>
<sequence>MKNFTEWLKFQTGLTSEDIFFVIINKESELSLFFPFKNKILFYKAKKTFARKIKEKKLDIFFRKNNSNFTIFISFEKSFFVFEEIFFLLKNTRNLRILFFFIKKKIKKKIFPNQTVFFSSRIQLFLEFFSKIKTQKPFFLKKKNFNKLNIIKIIKRKKLPFILILKWDNLFRFFFLKKNKNFGKLIKFKIFSKIINRLSFDFYSLKKFDLSLFFFWKNFFQRILEESGFLTIKITKISLNEIIFILNYI</sequence>
<organism evidence="1 2">
    <name type="scientific">Hemiselmis andersenii</name>
    <name type="common">Cryptophyte alga</name>
    <dbReference type="NCBI Taxonomy" id="464988"/>
    <lineage>
        <taxon>Eukaryota</taxon>
        <taxon>Cryptophyceae</taxon>
        <taxon>Cryptomonadales</taxon>
        <taxon>Hemiselmidaceae</taxon>
        <taxon>Hemiselmis</taxon>
    </lineage>
</organism>
<geneLocation type="nucleomorph" evidence="1"/>
<name>A9BKJ9_HEMAN</name>
<dbReference type="EMBL" id="CP000882">
    <property type="protein sequence ID" value="ABW98170.1"/>
    <property type="molecule type" value="Genomic_DNA"/>
</dbReference>
<proteinExistence type="predicted"/>
<dbReference type="AlphaFoldDB" id="A9BKJ9"/>
<evidence type="ECO:0000313" key="1">
    <source>
        <dbReference type="EMBL" id="ABW98170.1"/>
    </source>
</evidence>
<gene>
    <name evidence="1" type="ORF">HAN_2g354</name>
</gene>